<protein>
    <submittedName>
        <fullName evidence="7">Flippase-like domain-containing protein</fullName>
    </submittedName>
</protein>
<comment type="caution">
    <text evidence="7">The sequence shown here is derived from an EMBL/GenBank/DDBJ whole genome shotgun (WGS) entry which is preliminary data.</text>
</comment>
<sequence>MTHRIRRALLLLAATALAVLACRHLGALGASWSVALHRLAGLGWGRLCALGVVWMLGLWVHTLVLTASLPGLTRRRALTLNLSGSAVSNVLPLGGVAGTAMNLGMVRGWGHSGRDFARFTIVSKASDVASKLLLPLVATGALLVLGPVRPGPLWLGISGLAAVLGGLLVAAMSGRLSALLSVVGFIERVAQRTGSRPLGWTAHAEAVFTGSGELVRRRWAALTGGMSGYLLLQGLLLWLCLAAVGLHVAPPVVFGGLVAERALTLLALTPGGAGLVEAGTVAVFAVLGVDPTAALAGVLLYRAFIFLAEIPVGGVATALWALGRRIRPA</sequence>
<dbReference type="GO" id="GO:0005886">
    <property type="term" value="C:plasma membrane"/>
    <property type="evidence" value="ECO:0007669"/>
    <property type="project" value="UniProtKB-SubCell"/>
</dbReference>
<evidence type="ECO:0000256" key="6">
    <source>
        <dbReference type="SAM" id="Phobius"/>
    </source>
</evidence>
<gene>
    <name evidence="7" type="ORF">FL583_00950</name>
</gene>
<comment type="subcellular location">
    <subcellularLocation>
        <location evidence="1">Cell membrane</location>
        <topology evidence="1">Multi-pass membrane protein</topology>
    </subcellularLocation>
</comment>
<keyword evidence="5 6" id="KW-0472">Membrane</keyword>
<feature type="transmembrane region" description="Helical" evidence="6">
    <location>
        <begin position="265"/>
        <end position="287"/>
    </location>
</feature>
<evidence type="ECO:0000256" key="3">
    <source>
        <dbReference type="ARBA" id="ARBA00022692"/>
    </source>
</evidence>
<keyword evidence="3 6" id="KW-0812">Transmembrane</keyword>
<dbReference type="PANTHER" id="PTHR39087:SF2">
    <property type="entry name" value="UPF0104 MEMBRANE PROTEIN MJ1595"/>
    <property type="match status" value="1"/>
</dbReference>
<dbReference type="PANTHER" id="PTHR39087">
    <property type="entry name" value="UPF0104 MEMBRANE PROTEIN MJ1595"/>
    <property type="match status" value="1"/>
</dbReference>
<dbReference type="RefSeq" id="WP_142702496.1">
    <property type="nucleotide sequence ID" value="NZ_VIRS01000001.1"/>
</dbReference>
<dbReference type="OrthoDB" id="5182677at2"/>
<evidence type="ECO:0000313" key="7">
    <source>
        <dbReference type="EMBL" id="TQS46878.1"/>
    </source>
</evidence>
<keyword evidence="2" id="KW-1003">Cell membrane</keyword>
<dbReference type="InParanoid" id="A0A545AZZ2"/>
<evidence type="ECO:0000256" key="2">
    <source>
        <dbReference type="ARBA" id="ARBA00022475"/>
    </source>
</evidence>
<evidence type="ECO:0000256" key="1">
    <source>
        <dbReference type="ARBA" id="ARBA00004651"/>
    </source>
</evidence>
<evidence type="ECO:0000256" key="4">
    <source>
        <dbReference type="ARBA" id="ARBA00022989"/>
    </source>
</evidence>
<accession>A0A545AZZ2</accession>
<feature type="transmembrane region" description="Helical" evidence="6">
    <location>
        <begin position="235"/>
        <end position="258"/>
    </location>
</feature>
<reference evidence="7 8" key="1">
    <citation type="submission" date="2019-07" db="EMBL/GenBank/DDBJ databases">
        <title>Cryptosporangium phraense sp. nov., isolated from plant litter.</title>
        <authorList>
            <person name="Suriyachadkun C."/>
        </authorList>
    </citation>
    <scope>NUCLEOTIDE SEQUENCE [LARGE SCALE GENOMIC DNA]</scope>
    <source>
        <strain evidence="7 8">A-T 5661</strain>
    </source>
</reference>
<keyword evidence="4 6" id="KW-1133">Transmembrane helix</keyword>
<feature type="transmembrane region" description="Helical" evidence="6">
    <location>
        <begin position="43"/>
        <end position="65"/>
    </location>
</feature>
<dbReference type="EMBL" id="VIRS01000001">
    <property type="protein sequence ID" value="TQS46878.1"/>
    <property type="molecule type" value="Genomic_DNA"/>
</dbReference>
<keyword evidence="8" id="KW-1185">Reference proteome</keyword>
<dbReference type="Proteomes" id="UP000317982">
    <property type="component" value="Unassembled WGS sequence"/>
</dbReference>
<dbReference type="InterPro" id="IPR022791">
    <property type="entry name" value="L-PG_synthase/AglD"/>
</dbReference>
<dbReference type="AlphaFoldDB" id="A0A545AZZ2"/>
<evidence type="ECO:0000313" key="8">
    <source>
        <dbReference type="Proteomes" id="UP000317982"/>
    </source>
</evidence>
<feature type="transmembrane region" description="Helical" evidence="6">
    <location>
        <begin position="153"/>
        <end position="172"/>
    </location>
</feature>
<dbReference type="Pfam" id="PF03706">
    <property type="entry name" value="LPG_synthase_TM"/>
    <property type="match status" value="1"/>
</dbReference>
<feature type="transmembrane region" description="Helical" evidence="6">
    <location>
        <begin position="128"/>
        <end position="146"/>
    </location>
</feature>
<evidence type="ECO:0000256" key="5">
    <source>
        <dbReference type="ARBA" id="ARBA00023136"/>
    </source>
</evidence>
<feature type="transmembrane region" description="Helical" evidence="6">
    <location>
        <begin position="86"/>
        <end position="108"/>
    </location>
</feature>
<dbReference type="PROSITE" id="PS51257">
    <property type="entry name" value="PROKAR_LIPOPROTEIN"/>
    <property type="match status" value="1"/>
</dbReference>
<organism evidence="7 8">
    <name type="scientific">Cryptosporangium phraense</name>
    <dbReference type="NCBI Taxonomy" id="2593070"/>
    <lineage>
        <taxon>Bacteria</taxon>
        <taxon>Bacillati</taxon>
        <taxon>Actinomycetota</taxon>
        <taxon>Actinomycetes</taxon>
        <taxon>Cryptosporangiales</taxon>
        <taxon>Cryptosporangiaceae</taxon>
        <taxon>Cryptosporangium</taxon>
    </lineage>
</organism>
<proteinExistence type="predicted"/>
<feature type="transmembrane region" description="Helical" evidence="6">
    <location>
        <begin position="299"/>
        <end position="322"/>
    </location>
</feature>
<name>A0A545AZZ2_9ACTN</name>